<keyword evidence="3" id="KW-1185">Reference proteome</keyword>
<gene>
    <name evidence="2" type="ORF">SNAT2548_LOCUS31624</name>
</gene>
<dbReference type="Proteomes" id="UP000604046">
    <property type="component" value="Unassembled WGS sequence"/>
</dbReference>
<evidence type="ECO:0000313" key="3">
    <source>
        <dbReference type="Proteomes" id="UP000604046"/>
    </source>
</evidence>
<feature type="region of interest" description="Disordered" evidence="1">
    <location>
        <begin position="95"/>
        <end position="131"/>
    </location>
</feature>
<accession>A0A812U376</accession>
<comment type="caution">
    <text evidence="2">The sequence shown here is derived from an EMBL/GenBank/DDBJ whole genome shotgun (WGS) entry which is preliminary data.</text>
</comment>
<evidence type="ECO:0000256" key="1">
    <source>
        <dbReference type="SAM" id="MobiDB-lite"/>
    </source>
</evidence>
<dbReference type="EMBL" id="CAJNDS010002668">
    <property type="protein sequence ID" value="CAE7560839.1"/>
    <property type="molecule type" value="Genomic_DNA"/>
</dbReference>
<evidence type="ECO:0000313" key="2">
    <source>
        <dbReference type="EMBL" id="CAE7560839.1"/>
    </source>
</evidence>
<feature type="region of interest" description="Disordered" evidence="1">
    <location>
        <begin position="1"/>
        <end position="57"/>
    </location>
</feature>
<reference evidence="2" key="1">
    <citation type="submission" date="2021-02" db="EMBL/GenBank/DDBJ databases">
        <authorList>
            <person name="Dougan E. K."/>
            <person name="Rhodes N."/>
            <person name="Thang M."/>
            <person name="Chan C."/>
        </authorList>
    </citation>
    <scope>NUCLEOTIDE SEQUENCE</scope>
</reference>
<organism evidence="2 3">
    <name type="scientific">Symbiodinium natans</name>
    <dbReference type="NCBI Taxonomy" id="878477"/>
    <lineage>
        <taxon>Eukaryota</taxon>
        <taxon>Sar</taxon>
        <taxon>Alveolata</taxon>
        <taxon>Dinophyceae</taxon>
        <taxon>Suessiales</taxon>
        <taxon>Symbiodiniaceae</taxon>
        <taxon>Symbiodinium</taxon>
    </lineage>
</organism>
<feature type="compositionally biased region" description="Basic and acidic residues" evidence="1">
    <location>
        <begin position="28"/>
        <end position="47"/>
    </location>
</feature>
<protein>
    <submittedName>
        <fullName evidence="2">Uncharacterized protein</fullName>
    </submittedName>
</protein>
<dbReference type="OrthoDB" id="447401at2759"/>
<feature type="region of interest" description="Disordered" evidence="1">
    <location>
        <begin position="402"/>
        <end position="448"/>
    </location>
</feature>
<dbReference type="AlphaFoldDB" id="A0A812U376"/>
<proteinExistence type="predicted"/>
<name>A0A812U376_9DINO</name>
<sequence>MKATWAQKKGLQVPESFKAPAQQSAEESPLRDEDYKARRAGDPASPHRHEKARSAILSAIEMLSGEDARKAPGSDSAKEAVLVQDTVEPVRVRAVRPGPSADPREQAPPAACHTPMQPPPAAAAVLQAASPPPNQSACRRFVVAPPMLPTASLQASTPILATRVLSPVHGVCPTAQVPVPTGTVSPCRPVVFRDMRHVQATSPPRSVSPCRPVAATPPVMRPSALAVQHQQHEMQQLQSNLRRMNFERLPAHLGPRSAISRSQSPQQGAPPEVRTASPLAMRAPGAAWPTVPVPGSPPVPGTPVAYVPRSMSPTPSQACGQPRTESPLQPRAVYPVVAVAPTVPQPVLYSAPVVQMRPAVCAGGPGTPTLLTRVLTPRQHEPRREVPAALRIAAPIFGAKEAAPAPIKATTPRKPAAANSAEPPPPRQFTPAPAGTMERVIVRSGTRS</sequence>